<accession>A0A2K4ZLD3</accession>
<proteinExistence type="predicted"/>
<gene>
    <name evidence="2" type="ORF">AMURIS_03952</name>
</gene>
<evidence type="ECO:0000313" key="3">
    <source>
        <dbReference type="Proteomes" id="UP000236311"/>
    </source>
</evidence>
<evidence type="ECO:0000313" key="2">
    <source>
        <dbReference type="EMBL" id="SOY31216.1"/>
    </source>
</evidence>
<evidence type="ECO:0008006" key="4">
    <source>
        <dbReference type="Google" id="ProtNLM"/>
    </source>
</evidence>
<name>A0A2K4ZLD3_9FIRM</name>
<feature type="transmembrane region" description="Helical" evidence="1">
    <location>
        <begin position="6"/>
        <end position="30"/>
    </location>
</feature>
<keyword evidence="3" id="KW-1185">Reference proteome</keyword>
<dbReference type="EMBL" id="OFSM01000023">
    <property type="protein sequence ID" value="SOY31216.1"/>
    <property type="molecule type" value="Genomic_DNA"/>
</dbReference>
<keyword evidence="1" id="KW-0472">Membrane</keyword>
<keyword evidence="1" id="KW-0812">Transmembrane</keyword>
<reference evidence="2 3" key="1">
    <citation type="submission" date="2018-01" db="EMBL/GenBank/DDBJ databases">
        <authorList>
            <person name="Gaut B.S."/>
            <person name="Morton B.R."/>
            <person name="Clegg M.T."/>
            <person name="Duvall M.R."/>
        </authorList>
    </citation>
    <scope>NUCLEOTIDE SEQUENCE [LARGE SCALE GENOMIC DNA]</scope>
    <source>
        <strain evidence="2">GP69</strain>
    </source>
</reference>
<dbReference type="Proteomes" id="UP000236311">
    <property type="component" value="Unassembled WGS sequence"/>
</dbReference>
<dbReference type="AlphaFoldDB" id="A0A2K4ZLD3"/>
<keyword evidence="1" id="KW-1133">Transmembrane helix</keyword>
<protein>
    <recommendedName>
        <fullName evidence="4">Immunity protein 17</fullName>
    </recommendedName>
</protein>
<evidence type="ECO:0000256" key="1">
    <source>
        <dbReference type="SAM" id="Phobius"/>
    </source>
</evidence>
<sequence length="69" mass="8097">MSFNFGIIFAVICIIGGLLMIILYKPYWWLMKKQEMPDHYKWYLRIPGILFILFGIGIIAISIINNLAF</sequence>
<feature type="transmembrane region" description="Helical" evidence="1">
    <location>
        <begin position="42"/>
        <end position="64"/>
    </location>
</feature>
<dbReference type="RefSeq" id="WP_103241221.1">
    <property type="nucleotide sequence ID" value="NZ_JANJZD010000021.1"/>
</dbReference>
<organism evidence="2 3">
    <name type="scientific">Acetatifactor muris</name>
    <dbReference type="NCBI Taxonomy" id="879566"/>
    <lineage>
        <taxon>Bacteria</taxon>
        <taxon>Bacillati</taxon>
        <taxon>Bacillota</taxon>
        <taxon>Clostridia</taxon>
        <taxon>Lachnospirales</taxon>
        <taxon>Lachnospiraceae</taxon>
        <taxon>Acetatifactor</taxon>
    </lineage>
</organism>